<evidence type="ECO:0000256" key="6">
    <source>
        <dbReference type="PIRSR" id="PIRSR001221-2"/>
    </source>
</evidence>
<name>A0A559M4E3_9HELO</name>
<dbReference type="InterPro" id="IPR020556">
    <property type="entry name" value="Amidase_CS"/>
</dbReference>
<dbReference type="PROSITE" id="PS00571">
    <property type="entry name" value="AMIDASES"/>
    <property type="match status" value="1"/>
</dbReference>
<dbReference type="PANTHER" id="PTHR46072">
    <property type="entry name" value="AMIDASE-RELATED-RELATED"/>
    <property type="match status" value="1"/>
</dbReference>
<feature type="active site" description="Charge relay system" evidence="5">
    <location>
        <position position="209"/>
    </location>
</feature>
<feature type="active site" description="Charge relay system" evidence="5">
    <location>
        <position position="134"/>
    </location>
</feature>
<organism evidence="8 9">
    <name type="scientific">Lachnellula willkommii</name>
    <dbReference type="NCBI Taxonomy" id="215461"/>
    <lineage>
        <taxon>Eukaryota</taxon>
        <taxon>Fungi</taxon>
        <taxon>Dikarya</taxon>
        <taxon>Ascomycota</taxon>
        <taxon>Pezizomycotina</taxon>
        <taxon>Leotiomycetes</taxon>
        <taxon>Helotiales</taxon>
        <taxon>Lachnaceae</taxon>
        <taxon>Lachnellula</taxon>
    </lineage>
</organism>
<dbReference type="InterPro" id="IPR036928">
    <property type="entry name" value="AS_sf"/>
</dbReference>
<dbReference type="PIRSF" id="PIRSF001221">
    <property type="entry name" value="Amidase_fungi"/>
    <property type="match status" value="1"/>
</dbReference>
<dbReference type="EC" id="3.5.1.4" evidence="3"/>
<dbReference type="Gene3D" id="3.90.1300.10">
    <property type="entry name" value="Amidase signature (AS) domain"/>
    <property type="match status" value="1"/>
</dbReference>
<sequence length="557" mass="61057">MSAEPLWKPIARRKQAERESRIPKEWRLSSLPSSSTLDVRSIPRTSGILSSKELEITETHDATSLAQAIRCGSLNAEQVAIAFCKRAAIAQQLCNCLTEIFFDDAIARAKWLDREYEKTGKTVGLLHGVPVSLKDMFRVKGYDASIGIASLAEKPCTENSALVDILLAQGAVLYCKTNVPQTLMALDSDNHIFGRTLNPRDRRVTAGGSSGGEGALVAMRGSLLGVGTDIGGSIRIPAMCNGLYGIKPSAHRIPNAGQESGTRPGGAQVSLTASAGPITVSMRDCELFLQAVANSKPWEVDPGVIYGTWEEQGSLGEKPLLGVIRTDGLITPLPPVSKVLDEAVQTLRKSGVEVLEINAPALKKCQSLANAFFGIDGGNFMFDLLEKTGEPLTNWLSTRMRRKEPTQLDKLIGFHAKKTELETEMMKIWKDAKTGRTVDAIICPVASHPVPPIDRWNGVSYTSSFVLLDYPAGTLPVRDFKEVDLYDEMADSQPLGSWDKVNRELWDERSIDRKLYLNTKLSIQVVAPRLQERRLYQAMALIDNIIQQSGRSVQARL</sequence>
<evidence type="ECO:0000256" key="3">
    <source>
        <dbReference type="ARBA" id="ARBA00012922"/>
    </source>
</evidence>
<comment type="catalytic activity">
    <reaction evidence="1">
        <text>a monocarboxylic acid amide + H2O = a monocarboxylate + NH4(+)</text>
        <dbReference type="Rhea" id="RHEA:12020"/>
        <dbReference type="ChEBI" id="CHEBI:15377"/>
        <dbReference type="ChEBI" id="CHEBI:28938"/>
        <dbReference type="ChEBI" id="CHEBI:35757"/>
        <dbReference type="ChEBI" id="CHEBI:83628"/>
        <dbReference type="EC" id="3.5.1.4"/>
    </reaction>
</comment>
<dbReference type="EMBL" id="QGML01002142">
    <property type="protein sequence ID" value="TVY87809.1"/>
    <property type="molecule type" value="Genomic_DNA"/>
</dbReference>
<dbReference type="SUPFAM" id="SSF75304">
    <property type="entry name" value="Amidase signature (AS) enzymes"/>
    <property type="match status" value="1"/>
</dbReference>
<gene>
    <name evidence="8" type="ORF">LAWI1_G007963</name>
</gene>
<evidence type="ECO:0000259" key="7">
    <source>
        <dbReference type="Pfam" id="PF01425"/>
    </source>
</evidence>
<evidence type="ECO:0000256" key="4">
    <source>
        <dbReference type="ARBA" id="ARBA00022801"/>
    </source>
</evidence>
<dbReference type="Pfam" id="PF01425">
    <property type="entry name" value="Amidase"/>
    <property type="match status" value="1"/>
</dbReference>
<feature type="binding site" evidence="6">
    <location>
        <begin position="230"/>
        <end position="233"/>
    </location>
    <ligand>
        <name>substrate</name>
    </ligand>
</feature>
<dbReference type="PANTHER" id="PTHR46072:SF6">
    <property type="entry name" value="AMIDASE, PUTATIVE (AFU_ORTHOLOGUE AFUA_1G14530)-RELATED"/>
    <property type="match status" value="1"/>
</dbReference>
<accession>A0A559M4E3</accession>
<feature type="domain" description="Amidase" evidence="7">
    <location>
        <begin position="82"/>
        <end position="535"/>
    </location>
</feature>
<evidence type="ECO:0000256" key="2">
    <source>
        <dbReference type="ARBA" id="ARBA00009199"/>
    </source>
</evidence>
<dbReference type="Proteomes" id="UP000315522">
    <property type="component" value="Unassembled WGS sequence"/>
</dbReference>
<feature type="binding site" evidence="6">
    <location>
        <position position="209"/>
    </location>
    <ligand>
        <name>substrate</name>
    </ligand>
</feature>
<proteinExistence type="inferred from homology"/>
<keyword evidence="4" id="KW-0378">Hydrolase</keyword>
<reference evidence="8 9" key="1">
    <citation type="submission" date="2018-05" db="EMBL/GenBank/DDBJ databases">
        <title>Genome sequencing and assembly of the regulated plant pathogen Lachnellula willkommii and related sister species for the development of diagnostic species identification markers.</title>
        <authorList>
            <person name="Giroux E."/>
            <person name="Bilodeau G."/>
        </authorList>
    </citation>
    <scope>NUCLEOTIDE SEQUENCE [LARGE SCALE GENOMIC DNA]</scope>
    <source>
        <strain evidence="8 9">CBS 172.35</strain>
    </source>
</reference>
<dbReference type="InterPro" id="IPR023631">
    <property type="entry name" value="Amidase_dom"/>
</dbReference>
<evidence type="ECO:0000256" key="5">
    <source>
        <dbReference type="PIRSR" id="PIRSR001221-1"/>
    </source>
</evidence>
<protein>
    <recommendedName>
        <fullName evidence="3">amidase</fullName>
        <ecNumber evidence="3">3.5.1.4</ecNumber>
    </recommendedName>
</protein>
<dbReference type="AlphaFoldDB" id="A0A559M4E3"/>
<feature type="binding site" evidence="6">
    <location>
        <position position="183"/>
    </location>
    <ligand>
        <name>substrate</name>
    </ligand>
</feature>
<evidence type="ECO:0000313" key="8">
    <source>
        <dbReference type="EMBL" id="TVY87809.1"/>
    </source>
</evidence>
<dbReference type="GO" id="GO:0004040">
    <property type="term" value="F:amidase activity"/>
    <property type="evidence" value="ECO:0007669"/>
    <property type="project" value="UniProtKB-EC"/>
</dbReference>
<comment type="similarity">
    <text evidence="2">Belongs to the amidase family.</text>
</comment>
<keyword evidence="9" id="KW-1185">Reference proteome</keyword>
<feature type="active site" description="Acyl-ester intermediate" evidence="5">
    <location>
        <position position="233"/>
    </location>
</feature>
<evidence type="ECO:0000256" key="1">
    <source>
        <dbReference type="ARBA" id="ARBA00001311"/>
    </source>
</evidence>
<comment type="caution">
    <text evidence="8">The sequence shown here is derived from an EMBL/GenBank/DDBJ whole genome shotgun (WGS) entry which is preliminary data.</text>
</comment>
<evidence type="ECO:0000313" key="9">
    <source>
        <dbReference type="Proteomes" id="UP000315522"/>
    </source>
</evidence>